<proteinExistence type="inferred from homology"/>
<sequence length="627" mass="71867">MHLPQWIILLISFITTTILASSSSSSQSNPHILPKAQFHAFDSPEFCSQIITSSCNTTFAYLDQLNQQIRSSVTELVKTPYFRYFKVDLDKQCKFWNAQHFCATENCAVEVIDDFNWSQITNDNLKPSKLGKIKLAMESGKRDGNGNGGADVSDTIDNSIETEQIEQCEDLDYSYFDDEHEHNCVYVNLLQNPERFTGYGGNQSFDVWKAIYSENCFPNTNPMSMKPNQPKEKCIEKNLFYRLVSGMHASIAVHLSNEYLDSQTGEFYPNLQVFMQRVGLYNDRLANIYFNYALVAQSLVKLNEILPVRQFIQSGYDDITPAQKQHLLENNDLFENTEVYDELLLQDIIPALGSNTLFNTSTLFDPTKDPNLKQEFRARFKNISAIMDCVGCDRCRMWGKIQTIGYGTALKILFEDDGSMNQPNLKFRRIEIVALINTFDRLSKSIAIINNFKQMYIKHLQDVAEGKAQPGQFNNNHNEGSLGQGFHFPFVNSLPKQPQQHRETDQPQSSTYKKDAGSSSSKSPSNRDPPQHKKSIFEIYQIPTRNRTFDQELKLAIYEIWEALKFVLGSYKQFPITIGKTSLSILNNLWNNLIGKPIGDQGYQEYRSPLNVDDEEQQYLNLINEDN</sequence>
<evidence type="ECO:0000256" key="6">
    <source>
        <dbReference type="ARBA" id="ARBA00022630"/>
    </source>
</evidence>
<accession>A0A8X7NEU3</accession>
<feature type="active site" evidence="16">
    <location>
        <position position="395"/>
    </location>
</feature>
<comment type="caution">
    <text evidence="21">The sequence shown here is derived from an EMBL/GenBank/DDBJ whole genome shotgun (WGS) entry which is preliminary data.</text>
</comment>
<feature type="binding site" evidence="17">
    <location>
        <position position="277"/>
    </location>
    <ligand>
        <name>FAD</name>
        <dbReference type="ChEBI" id="CHEBI:57692"/>
    </ligand>
</feature>
<dbReference type="EMBL" id="JABWAB010000014">
    <property type="protein sequence ID" value="KAF6042626.1"/>
    <property type="molecule type" value="Genomic_DNA"/>
</dbReference>
<comment type="cofactor">
    <cofactor evidence="1 17">
        <name>FAD</name>
        <dbReference type="ChEBI" id="CHEBI:57692"/>
    </cofactor>
</comment>
<dbReference type="PIRSF" id="PIRSF017205">
    <property type="entry name" value="ERO1"/>
    <property type="match status" value="1"/>
</dbReference>
<dbReference type="Proteomes" id="UP000590412">
    <property type="component" value="Unassembled WGS sequence"/>
</dbReference>
<dbReference type="PANTHER" id="PTHR12613:SF0">
    <property type="entry name" value="ERO1-LIKE PROTEIN"/>
    <property type="match status" value="1"/>
</dbReference>
<dbReference type="PANTHER" id="PTHR12613">
    <property type="entry name" value="ERO1-RELATED"/>
    <property type="match status" value="1"/>
</dbReference>
<evidence type="ECO:0000256" key="20">
    <source>
        <dbReference type="SAM" id="SignalP"/>
    </source>
</evidence>
<feature type="chain" id="PRO_5036476176" evidence="20">
    <location>
        <begin position="21"/>
        <end position="627"/>
    </location>
</feature>
<evidence type="ECO:0000256" key="19">
    <source>
        <dbReference type="SAM" id="MobiDB-lite"/>
    </source>
</evidence>
<evidence type="ECO:0000256" key="18">
    <source>
        <dbReference type="PIRSR" id="PIRSR017205-3"/>
    </source>
</evidence>
<keyword evidence="10" id="KW-0249">Electron transport</keyword>
<keyword evidence="6" id="KW-0285">Flavoprotein</keyword>
<evidence type="ECO:0000256" key="16">
    <source>
        <dbReference type="PIRSR" id="PIRSR017205-1"/>
    </source>
</evidence>
<comment type="subunit">
    <text evidence="4">May function both as a monomer and a homodimer.</text>
</comment>
<keyword evidence="9 17" id="KW-0274">FAD</keyword>
<dbReference type="GO" id="GO:0034975">
    <property type="term" value="P:protein folding in endoplasmic reticulum"/>
    <property type="evidence" value="ECO:0007669"/>
    <property type="project" value="InterPro"/>
</dbReference>
<evidence type="ECO:0000256" key="4">
    <source>
        <dbReference type="ARBA" id="ARBA00011802"/>
    </source>
</evidence>
<dbReference type="InterPro" id="IPR007266">
    <property type="entry name" value="Ero1"/>
</dbReference>
<dbReference type="GO" id="GO:0015035">
    <property type="term" value="F:protein-disulfide reductase activity"/>
    <property type="evidence" value="ECO:0007669"/>
    <property type="project" value="InterPro"/>
</dbReference>
<keyword evidence="7 20" id="KW-0732">Signal</keyword>
<feature type="binding site" evidence="17">
    <location>
        <position position="195"/>
    </location>
    <ligand>
        <name>FAD</name>
        <dbReference type="ChEBI" id="CHEBI:57692"/>
    </ligand>
</feature>
<dbReference type="InterPro" id="IPR037192">
    <property type="entry name" value="ERO1-like_sf"/>
</dbReference>
<comment type="similarity">
    <text evidence="3">Belongs to the EROs family.</text>
</comment>
<name>A0A8X7NEU3_CANPA</name>
<evidence type="ECO:0000256" key="9">
    <source>
        <dbReference type="ARBA" id="ARBA00022827"/>
    </source>
</evidence>
<keyword evidence="8" id="KW-0256">Endoplasmic reticulum</keyword>
<reference evidence="21" key="1">
    <citation type="submission" date="2020-03" db="EMBL/GenBank/DDBJ databases">
        <title>FDA dAtabase for Regulatory Grade micrObial Sequences (FDA-ARGOS): Supporting development and validation of Infectious Disease Dx tests.</title>
        <authorList>
            <person name="Campos J."/>
            <person name="Goldberg B."/>
            <person name="Tallon L."/>
            <person name="Sadzewicz L."/>
            <person name="Vavikolanu K."/>
            <person name="Mehta A."/>
            <person name="Aluvathingal J."/>
            <person name="Nadendla S."/>
            <person name="Nandy P."/>
            <person name="Geyer C."/>
            <person name="Yan Y."/>
            <person name="Sichtig H."/>
        </authorList>
    </citation>
    <scope>NUCLEOTIDE SEQUENCE [LARGE SCALE GENOMIC DNA]</scope>
    <source>
        <strain evidence="21">FDAARGOS_652</strain>
    </source>
</reference>
<dbReference type="GO" id="GO:0005789">
    <property type="term" value="C:endoplasmic reticulum membrane"/>
    <property type="evidence" value="ECO:0007669"/>
    <property type="project" value="UniProtKB-SubCell"/>
</dbReference>
<feature type="binding site" evidence="17">
    <location>
        <position position="245"/>
    </location>
    <ligand>
        <name>FAD</name>
        <dbReference type="ChEBI" id="CHEBI:57692"/>
    </ligand>
</feature>
<keyword evidence="5" id="KW-0813">Transport</keyword>
<feature type="binding site" evidence="17">
    <location>
        <position position="197"/>
    </location>
    <ligand>
        <name>FAD</name>
        <dbReference type="ChEBI" id="CHEBI:57692"/>
    </ligand>
</feature>
<evidence type="ECO:0000256" key="13">
    <source>
        <dbReference type="ARBA" id="ARBA00023157"/>
    </source>
</evidence>
<feature type="active site" description="Nucleophile" evidence="16">
    <location>
        <position position="392"/>
    </location>
</feature>
<evidence type="ECO:0000256" key="10">
    <source>
        <dbReference type="ARBA" id="ARBA00022982"/>
    </source>
</evidence>
<organism evidence="21 22">
    <name type="scientific">Candida parapsilosis</name>
    <name type="common">Yeast</name>
    <dbReference type="NCBI Taxonomy" id="5480"/>
    <lineage>
        <taxon>Eukaryota</taxon>
        <taxon>Fungi</taxon>
        <taxon>Dikarya</taxon>
        <taxon>Ascomycota</taxon>
        <taxon>Saccharomycotina</taxon>
        <taxon>Pichiomycetes</taxon>
        <taxon>Debaryomycetaceae</taxon>
        <taxon>Candida/Lodderomyces clade</taxon>
        <taxon>Candida</taxon>
    </lineage>
</organism>
<evidence type="ECO:0000256" key="17">
    <source>
        <dbReference type="PIRSR" id="PIRSR017205-2"/>
    </source>
</evidence>
<evidence type="ECO:0000313" key="21">
    <source>
        <dbReference type="EMBL" id="KAF6042626.1"/>
    </source>
</evidence>
<keyword evidence="14" id="KW-0325">Glycoprotein</keyword>
<evidence type="ECO:0000256" key="11">
    <source>
        <dbReference type="ARBA" id="ARBA00023002"/>
    </source>
</evidence>
<evidence type="ECO:0000256" key="7">
    <source>
        <dbReference type="ARBA" id="ARBA00022729"/>
    </source>
</evidence>
<evidence type="ECO:0000313" key="22">
    <source>
        <dbReference type="Proteomes" id="UP000590412"/>
    </source>
</evidence>
<evidence type="ECO:0000256" key="15">
    <source>
        <dbReference type="ARBA" id="ARBA00023284"/>
    </source>
</evidence>
<keyword evidence="12" id="KW-0472">Membrane</keyword>
<keyword evidence="11" id="KW-0560">Oxidoreductase</keyword>
<evidence type="ECO:0000256" key="3">
    <source>
        <dbReference type="ARBA" id="ARBA00008277"/>
    </source>
</evidence>
<evidence type="ECO:0000256" key="8">
    <source>
        <dbReference type="ARBA" id="ARBA00022824"/>
    </source>
</evidence>
<comment type="subcellular location">
    <subcellularLocation>
        <location evidence="2">Endoplasmic reticulum membrane</location>
        <topology evidence="2">Peripheral membrane protein</topology>
        <orientation evidence="2">Lumenal side</orientation>
    </subcellularLocation>
</comment>
<evidence type="ECO:0000256" key="5">
    <source>
        <dbReference type="ARBA" id="ARBA00022448"/>
    </source>
</evidence>
<dbReference type="GO" id="GO:0016972">
    <property type="term" value="F:thiol oxidase activity"/>
    <property type="evidence" value="ECO:0007669"/>
    <property type="project" value="InterPro"/>
</dbReference>
<feature type="disulfide bond" description="Redox-active" evidence="18">
    <location>
        <begin position="392"/>
        <end position="395"/>
    </location>
</feature>
<keyword evidence="15" id="KW-0676">Redox-active center</keyword>
<dbReference type="GO" id="GO:0071949">
    <property type="term" value="F:FAD binding"/>
    <property type="evidence" value="ECO:0007669"/>
    <property type="project" value="InterPro"/>
</dbReference>
<dbReference type="AlphaFoldDB" id="A0A8X7NEU3"/>
<keyword evidence="13 18" id="KW-1015">Disulfide bond</keyword>
<dbReference type="Pfam" id="PF04137">
    <property type="entry name" value="ERO1"/>
    <property type="match status" value="1"/>
</dbReference>
<evidence type="ECO:0000256" key="1">
    <source>
        <dbReference type="ARBA" id="ARBA00001974"/>
    </source>
</evidence>
<feature type="region of interest" description="Disordered" evidence="19">
    <location>
        <begin position="493"/>
        <end position="534"/>
    </location>
</feature>
<evidence type="ECO:0000256" key="14">
    <source>
        <dbReference type="ARBA" id="ARBA00023180"/>
    </source>
</evidence>
<evidence type="ECO:0000256" key="2">
    <source>
        <dbReference type="ARBA" id="ARBA00004367"/>
    </source>
</evidence>
<gene>
    <name evidence="21" type="ORF">FOB60_005825</name>
</gene>
<protein>
    <submittedName>
        <fullName evidence="21">Endoplasmic Reticulum Oxidoreductin 1 (ERO1) family protein</fullName>
    </submittedName>
</protein>
<feature type="signal peptide" evidence="20">
    <location>
        <begin position="1"/>
        <end position="20"/>
    </location>
</feature>
<dbReference type="SUPFAM" id="SSF110019">
    <property type="entry name" value="ERO1-like"/>
    <property type="match status" value="1"/>
</dbReference>
<evidence type="ECO:0000256" key="12">
    <source>
        <dbReference type="ARBA" id="ARBA00023136"/>
    </source>
</evidence>
<feature type="binding site" evidence="17">
    <location>
        <position position="248"/>
    </location>
    <ligand>
        <name>FAD</name>
        <dbReference type="ChEBI" id="CHEBI:57692"/>
    </ligand>
</feature>
<feature type="disulfide bond" description="Redox-active" evidence="18">
    <location>
        <begin position="102"/>
        <end position="107"/>
    </location>
</feature>
<feature type="binding site" evidence="17">
    <location>
        <position position="208"/>
    </location>
    <ligand>
        <name>FAD</name>
        <dbReference type="ChEBI" id="CHEBI:57692"/>
    </ligand>
</feature>